<comment type="pathway">
    <text evidence="7">Carotenoid biosynthesis; staphyloxanthin biosynthesis; staphyloxanthin from farnesyl diphosphate: step 4/5.</text>
</comment>
<comment type="subcellular location">
    <subcellularLocation>
        <location evidence="1">Cell membrane</location>
    </subcellularLocation>
</comment>
<dbReference type="SUPFAM" id="SSF53448">
    <property type="entry name" value="Nucleotide-diphospho-sugar transferases"/>
    <property type="match status" value="1"/>
</dbReference>
<protein>
    <recommendedName>
        <fullName evidence="9">4,4'-diaponeurosporenoate glycosyltransferase</fullName>
    </recommendedName>
</protein>
<comment type="similarity">
    <text evidence="8">Belongs to the glycosyltransferase 2 family. CrtQ subfamily.</text>
</comment>
<evidence type="ECO:0000256" key="7">
    <source>
        <dbReference type="ARBA" id="ARBA00037904"/>
    </source>
</evidence>
<dbReference type="PANTHER" id="PTHR43646">
    <property type="entry name" value="GLYCOSYLTRANSFERASE"/>
    <property type="match status" value="1"/>
</dbReference>
<comment type="function">
    <text evidence="6">Catalyzes the glycosylation of 4,4'-diaponeurosporenoate, i.e. the esterification of glucose at the C1'' position with the carboxyl group of 4,4'-diaponeurosporenic acid, to form glycosyl-4,4'-diaponeurosporenoate. This is a step in the biosynthesis of staphyloxanthin, an orange pigment present in most staphylococci strains.</text>
</comment>
<keyword evidence="13" id="KW-1185">Reference proteome</keyword>
<dbReference type="Pfam" id="PF00535">
    <property type="entry name" value="Glycos_transf_2"/>
    <property type="match status" value="1"/>
</dbReference>
<feature type="domain" description="Glycosyltransferase 2-like" evidence="11">
    <location>
        <begin position="5"/>
        <end position="129"/>
    </location>
</feature>
<comment type="caution">
    <text evidence="12">The sequence shown here is derived from an EMBL/GenBank/DDBJ whole genome shotgun (WGS) entry which is preliminary data.</text>
</comment>
<feature type="compositionally biased region" description="Basic residues" evidence="10">
    <location>
        <begin position="247"/>
        <end position="268"/>
    </location>
</feature>
<evidence type="ECO:0000256" key="3">
    <source>
        <dbReference type="ARBA" id="ARBA00022676"/>
    </source>
</evidence>
<reference evidence="12 13" key="1">
    <citation type="submission" date="2020-09" db="EMBL/GenBank/DDBJ databases">
        <title>Isolation and identification of active actinomycetes.</title>
        <authorList>
            <person name="Li X."/>
        </authorList>
    </citation>
    <scope>NUCLEOTIDE SEQUENCE [LARGE SCALE GENOMIC DNA]</scope>
    <source>
        <strain evidence="12 13">NEAU-LLC</strain>
    </source>
</reference>
<evidence type="ECO:0000256" key="10">
    <source>
        <dbReference type="SAM" id="MobiDB-lite"/>
    </source>
</evidence>
<evidence type="ECO:0000256" key="6">
    <source>
        <dbReference type="ARBA" id="ARBA00037281"/>
    </source>
</evidence>
<dbReference type="Gene3D" id="3.90.550.10">
    <property type="entry name" value="Spore Coat Polysaccharide Biosynthesis Protein SpsA, Chain A"/>
    <property type="match status" value="1"/>
</dbReference>
<dbReference type="PANTHER" id="PTHR43646:SF2">
    <property type="entry name" value="GLYCOSYLTRANSFERASE 2-LIKE DOMAIN-CONTAINING PROTEIN"/>
    <property type="match status" value="1"/>
</dbReference>
<dbReference type="RefSeq" id="WP_191170935.1">
    <property type="nucleotide sequence ID" value="NZ_JACXZS010000003.1"/>
</dbReference>
<evidence type="ECO:0000256" key="4">
    <source>
        <dbReference type="ARBA" id="ARBA00022679"/>
    </source>
</evidence>
<feature type="region of interest" description="Disordered" evidence="10">
    <location>
        <begin position="247"/>
        <end position="284"/>
    </location>
</feature>
<dbReference type="InterPro" id="IPR001173">
    <property type="entry name" value="Glyco_trans_2-like"/>
</dbReference>
<accession>A0ABR8NKW1</accession>
<evidence type="ECO:0000256" key="2">
    <source>
        <dbReference type="ARBA" id="ARBA00022475"/>
    </source>
</evidence>
<evidence type="ECO:0000256" key="5">
    <source>
        <dbReference type="ARBA" id="ARBA00023136"/>
    </source>
</evidence>
<proteinExistence type="inferred from homology"/>
<evidence type="ECO:0000313" key="13">
    <source>
        <dbReference type="Proteomes" id="UP000598426"/>
    </source>
</evidence>
<keyword evidence="3" id="KW-0328">Glycosyltransferase</keyword>
<dbReference type="Proteomes" id="UP000598426">
    <property type="component" value="Unassembled WGS sequence"/>
</dbReference>
<evidence type="ECO:0000259" key="11">
    <source>
        <dbReference type="Pfam" id="PF00535"/>
    </source>
</evidence>
<dbReference type="EMBL" id="JACXZS010000003">
    <property type="protein sequence ID" value="MBD3941310.1"/>
    <property type="molecule type" value="Genomic_DNA"/>
</dbReference>
<name>A0ABR8NKW1_9MICO</name>
<evidence type="ECO:0000256" key="9">
    <source>
        <dbReference type="ARBA" id="ARBA00040345"/>
    </source>
</evidence>
<keyword evidence="2" id="KW-1003">Cell membrane</keyword>
<dbReference type="InterPro" id="IPR029044">
    <property type="entry name" value="Nucleotide-diphossugar_trans"/>
</dbReference>
<evidence type="ECO:0000256" key="1">
    <source>
        <dbReference type="ARBA" id="ARBA00004236"/>
    </source>
</evidence>
<gene>
    <name evidence="12" type="ORF">IF188_06305</name>
</gene>
<evidence type="ECO:0000256" key="8">
    <source>
        <dbReference type="ARBA" id="ARBA00038120"/>
    </source>
</evidence>
<evidence type="ECO:0000313" key="12">
    <source>
        <dbReference type="EMBL" id="MBD3941310.1"/>
    </source>
</evidence>
<organism evidence="12 13">
    <name type="scientific">Microbacterium helvum</name>
    <dbReference type="NCBI Taxonomy" id="2773713"/>
    <lineage>
        <taxon>Bacteria</taxon>
        <taxon>Bacillati</taxon>
        <taxon>Actinomycetota</taxon>
        <taxon>Actinomycetes</taxon>
        <taxon>Micrococcales</taxon>
        <taxon>Microbacteriaceae</taxon>
        <taxon>Microbacterium</taxon>
    </lineage>
</organism>
<feature type="compositionally biased region" description="Basic and acidic residues" evidence="10">
    <location>
        <begin position="269"/>
        <end position="284"/>
    </location>
</feature>
<keyword evidence="4" id="KW-0808">Transferase</keyword>
<sequence>MTTLSVVIPSLNDAEMLRHCLAALAAQTRAPDEIIVVDNGSDDDTSEVARAAGARVVAEPVRGVLRATAAGFDAATGEVVGRLDADSRPAPDWAARIDRRFSADPTLTALTGTGTFYGGSRFWHFVGHHVYLGGYLFVFRAVIGHIPLFGSNLAMRHDAWRGIRPRVHLDDPHAHDDLDISLVLPPDAGIEFDPRLHVQVSARPFESWSGFARRASWAFHIVGVNLREVPWLRRVWRCAAGRRDRRRRQRELGLRHPHRPGPLHRRARHASEATEERSRPVNPA</sequence>
<keyword evidence="5" id="KW-0472">Membrane</keyword>
<dbReference type="CDD" id="cd00761">
    <property type="entry name" value="Glyco_tranf_GTA_type"/>
    <property type="match status" value="1"/>
</dbReference>